<accession>A0AAV1ZEL4</accession>
<sequence>MHRFFIVAGVIAAYSMVILNTVSGGQGDVVNICCYSTDPSSYEPKCYTCDSMVYKNALMACVNMTELPKNISYKAANCLEKNCLIQVPKVSEAETMKVEPYMDLLLKLFRSKRSVFDNNVEGSDISKNQHVVKEVSTFVTKDEPTITYLDPEYL</sequence>
<feature type="signal peptide" evidence="1">
    <location>
        <begin position="1"/>
        <end position="27"/>
    </location>
</feature>
<evidence type="ECO:0000313" key="2">
    <source>
        <dbReference type="EMBL" id="CAL1269953.1"/>
    </source>
</evidence>
<reference evidence="2 3" key="1">
    <citation type="submission" date="2024-04" db="EMBL/GenBank/DDBJ databases">
        <authorList>
            <person name="Rising A."/>
            <person name="Reimegard J."/>
            <person name="Sonavane S."/>
            <person name="Akerstrom W."/>
            <person name="Nylinder S."/>
            <person name="Hedman E."/>
            <person name="Kallberg Y."/>
        </authorList>
    </citation>
    <scope>NUCLEOTIDE SEQUENCE [LARGE SCALE GENOMIC DNA]</scope>
</reference>
<keyword evidence="3" id="KW-1185">Reference proteome</keyword>
<evidence type="ECO:0000313" key="3">
    <source>
        <dbReference type="Proteomes" id="UP001497382"/>
    </source>
</evidence>
<feature type="chain" id="PRO_5043651452" evidence="1">
    <location>
        <begin position="28"/>
        <end position="154"/>
    </location>
</feature>
<organism evidence="2 3">
    <name type="scientific">Larinioides sclopetarius</name>
    <dbReference type="NCBI Taxonomy" id="280406"/>
    <lineage>
        <taxon>Eukaryota</taxon>
        <taxon>Metazoa</taxon>
        <taxon>Ecdysozoa</taxon>
        <taxon>Arthropoda</taxon>
        <taxon>Chelicerata</taxon>
        <taxon>Arachnida</taxon>
        <taxon>Araneae</taxon>
        <taxon>Araneomorphae</taxon>
        <taxon>Entelegynae</taxon>
        <taxon>Araneoidea</taxon>
        <taxon>Araneidae</taxon>
        <taxon>Larinioides</taxon>
    </lineage>
</organism>
<evidence type="ECO:0000256" key="1">
    <source>
        <dbReference type="SAM" id="SignalP"/>
    </source>
</evidence>
<protein>
    <submittedName>
        <fullName evidence="2">Uncharacterized protein</fullName>
    </submittedName>
</protein>
<name>A0AAV1ZEL4_9ARAC</name>
<dbReference type="Proteomes" id="UP001497382">
    <property type="component" value="Unassembled WGS sequence"/>
</dbReference>
<dbReference type="AlphaFoldDB" id="A0AAV1ZEL4"/>
<keyword evidence="1" id="KW-0732">Signal</keyword>
<proteinExistence type="predicted"/>
<dbReference type="EMBL" id="CAXIEN010000045">
    <property type="protein sequence ID" value="CAL1269953.1"/>
    <property type="molecule type" value="Genomic_DNA"/>
</dbReference>
<gene>
    <name evidence="2" type="ORF">LARSCL_LOCUS5028</name>
</gene>
<comment type="caution">
    <text evidence="2">The sequence shown here is derived from an EMBL/GenBank/DDBJ whole genome shotgun (WGS) entry which is preliminary data.</text>
</comment>